<evidence type="ECO:0000313" key="2">
    <source>
        <dbReference type="Proteomes" id="UP000222485"/>
    </source>
</evidence>
<gene>
    <name evidence="1" type="ORF">Ccr32_gp297</name>
</gene>
<name>A0A1V0EE78_9CAUD</name>
<proteinExistence type="predicted"/>
<organism evidence="1 2">
    <name type="scientific">Caulobacter phage Ccr32</name>
    <dbReference type="NCBI Taxonomy" id="1959738"/>
    <lineage>
        <taxon>Viruses</taxon>
        <taxon>Duplodnaviria</taxon>
        <taxon>Heunggongvirae</taxon>
        <taxon>Uroviricota</taxon>
        <taxon>Caudoviricetes</taxon>
        <taxon>Jeanschmidtviridae</taxon>
        <taxon>Shapirovirus</taxon>
        <taxon>Shapirovirus cbk</taxon>
    </lineage>
</organism>
<sequence length="120" mass="13517">MVWWDPQARVKSHWSYDPKDGTRPYYMFDGRRYKSAIAAATAEVLSNRLWALFDVLPILLRCADGSYVVDCEPIGSEPHLPAPDIRVSKRIALGLVEAGLLLITEYNERGVPDRLELAAT</sequence>
<dbReference type="EMBL" id="KY555146">
    <property type="protein sequence ID" value="ARB15215.1"/>
    <property type="molecule type" value="Genomic_DNA"/>
</dbReference>
<evidence type="ECO:0000313" key="1">
    <source>
        <dbReference type="EMBL" id="ARB15215.1"/>
    </source>
</evidence>
<reference evidence="2" key="1">
    <citation type="journal article" date="2017" name="Curr. Microbiol.">
        <title>Genomic Diversity of Type B3 Bacteriophages of Caulobacter crescentus.</title>
        <authorList>
            <person name="Ash K.T."/>
            <person name="Drake K.M."/>
            <person name="Gibbs W.S."/>
            <person name="Ely B."/>
        </authorList>
    </citation>
    <scope>NUCLEOTIDE SEQUENCE [LARGE SCALE GENOMIC DNA]</scope>
</reference>
<accession>A0A1V0EE78</accession>
<protein>
    <submittedName>
        <fullName evidence="1">Uncharacterized protein</fullName>
    </submittedName>
</protein>
<dbReference type="Proteomes" id="UP000222485">
    <property type="component" value="Genome"/>
</dbReference>